<dbReference type="RefSeq" id="WP_126164200.1">
    <property type="nucleotide sequence ID" value="NZ_RQPJ01000024.1"/>
</dbReference>
<feature type="domain" description="Xylose isomerase-like TIM barrel" evidence="2">
    <location>
        <begin position="62"/>
        <end position="293"/>
    </location>
</feature>
<evidence type="ECO:0000256" key="1">
    <source>
        <dbReference type="SAM" id="SignalP"/>
    </source>
</evidence>
<sequence length="314" mass="34896">MNRRKFIAGAAMSGITTVSFANTFVAESSKKEKRYQNGQSPWPICLDTATIRPVKGLEKKVDIAISAGYDAIEPWDSDLAEYEKNGGNLKELGQKIKDAGLFVPSMIGLWGCIPKNEEDFQKSLPATKNRMRMASEIGCTYVQAIPNEVGDNYDLPFVASCYRRLLEMGIKEYNVIPALVFVKMFPLKTMGQAAAVALDANHPQAKIIPDVYHMYISEGGFEGIERLSGDFFAIFQFNDAPNGMDIRDMKDKHRVFPGDGILPLPQILKDLKSTGFKGCISLELYNPEYHKRDLLEVAKTGLQKTLDVIKLAGV</sequence>
<dbReference type="Proteomes" id="UP000267585">
    <property type="component" value="Unassembled WGS sequence"/>
</dbReference>
<dbReference type="PANTHER" id="PTHR12110">
    <property type="entry name" value="HYDROXYPYRUVATE ISOMERASE"/>
    <property type="match status" value="1"/>
</dbReference>
<evidence type="ECO:0000313" key="3">
    <source>
        <dbReference type="EMBL" id="RTE51662.1"/>
    </source>
</evidence>
<name>A0A3S0AW74_9FLAO</name>
<dbReference type="Gene3D" id="3.20.20.150">
    <property type="entry name" value="Divalent-metal-dependent TIM barrel enzymes"/>
    <property type="match status" value="1"/>
</dbReference>
<dbReference type="EMBL" id="RQPJ01000024">
    <property type="protein sequence ID" value="RTE51662.1"/>
    <property type="molecule type" value="Genomic_DNA"/>
</dbReference>
<keyword evidence="3" id="KW-0413">Isomerase</keyword>
<comment type="caution">
    <text evidence="3">The sequence shown here is derived from an EMBL/GenBank/DDBJ whole genome shotgun (WGS) entry which is preliminary data.</text>
</comment>
<reference evidence="3 4" key="1">
    <citation type="submission" date="2018-11" db="EMBL/GenBank/DDBJ databases">
        <title>Arenibacter aquaticus sp.nov., a marine bacterium isolated from surface seawater in the South China Sea.</title>
        <authorList>
            <person name="Guo J."/>
            <person name="Sun J."/>
        </authorList>
    </citation>
    <scope>NUCLEOTIDE SEQUENCE [LARGE SCALE GENOMIC DNA]</scope>
    <source>
        <strain evidence="3 4">GUO666</strain>
    </source>
</reference>
<dbReference type="PANTHER" id="PTHR12110:SF48">
    <property type="entry name" value="BLL3656 PROTEIN"/>
    <property type="match status" value="1"/>
</dbReference>
<gene>
    <name evidence="3" type="ORF">EHW67_20090</name>
</gene>
<keyword evidence="4" id="KW-1185">Reference proteome</keyword>
<dbReference type="OrthoDB" id="930834at2"/>
<dbReference type="Pfam" id="PF01261">
    <property type="entry name" value="AP_endonuc_2"/>
    <property type="match status" value="1"/>
</dbReference>
<accession>A0A3S0AW74</accession>
<dbReference type="SUPFAM" id="SSF51658">
    <property type="entry name" value="Xylose isomerase-like"/>
    <property type="match status" value="1"/>
</dbReference>
<dbReference type="GO" id="GO:0016853">
    <property type="term" value="F:isomerase activity"/>
    <property type="evidence" value="ECO:0007669"/>
    <property type="project" value="UniProtKB-KW"/>
</dbReference>
<proteinExistence type="predicted"/>
<feature type="signal peptide" evidence="1">
    <location>
        <begin position="1"/>
        <end position="21"/>
    </location>
</feature>
<dbReference type="AlphaFoldDB" id="A0A3S0AW74"/>
<organism evidence="3 4">
    <name type="scientific">Arenibacter aquaticus</name>
    <dbReference type="NCBI Taxonomy" id="2489054"/>
    <lineage>
        <taxon>Bacteria</taxon>
        <taxon>Pseudomonadati</taxon>
        <taxon>Bacteroidota</taxon>
        <taxon>Flavobacteriia</taxon>
        <taxon>Flavobacteriales</taxon>
        <taxon>Flavobacteriaceae</taxon>
        <taxon>Arenibacter</taxon>
    </lineage>
</organism>
<dbReference type="InterPro" id="IPR036237">
    <property type="entry name" value="Xyl_isomerase-like_sf"/>
</dbReference>
<evidence type="ECO:0000259" key="2">
    <source>
        <dbReference type="Pfam" id="PF01261"/>
    </source>
</evidence>
<dbReference type="InterPro" id="IPR013022">
    <property type="entry name" value="Xyl_isomerase-like_TIM-brl"/>
</dbReference>
<evidence type="ECO:0000313" key="4">
    <source>
        <dbReference type="Proteomes" id="UP000267585"/>
    </source>
</evidence>
<protein>
    <submittedName>
        <fullName evidence="3">Sugar phosphate isomerase/epimerase</fullName>
    </submittedName>
</protein>
<keyword evidence="1" id="KW-0732">Signal</keyword>
<dbReference type="InterPro" id="IPR050312">
    <property type="entry name" value="IolE/XylAMocC-like"/>
</dbReference>
<feature type="chain" id="PRO_5018688018" evidence="1">
    <location>
        <begin position="22"/>
        <end position="314"/>
    </location>
</feature>